<dbReference type="CDD" id="cd12151">
    <property type="entry name" value="F1-ATPase_gamma"/>
    <property type="match status" value="1"/>
</dbReference>
<accession>A0A0G0QQM1</accession>
<keyword evidence="9" id="KW-0066">ATP synthesis</keyword>
<evidence type="ECO:0000256" key="8">
    <source>
        <dbReference type="ARBA" id="ARBA00023196"/>
    </source>
</evidence>
<dbReference type="AlphaFoldDB" id="A0A0G0QQM1"/>
<keyword evidence="4" id="KW-0813">Transport</keyword>
<dbReference type="Pfam" id="PF00231">
    <property type="entry name" value="ATP-synt"/>
    <property type="match status" value="1"/>
</dbReference>
<gene>
    <name evidence="10" type="ORF">UT41_C0001G0214</name>
</gene>
<evidence type="ECO:0000256" key="2">
    <source>
        <dbReference type="ARBA" id="ARBA00004170"/>
    </source>
</evidence>
<dbReference type="InterPro" id="IPR035968">
    <property type="entry name" value="ATP_synth_F1_ATPase_gsu"/>
</dbReference>
<dbReference type="GO" id="GO:0045259">
    <property type="term" value="C:proton-transporting ATP synthase complex"/>
    <property type="evidence" value="ECO:0007669"/>
    <property type="project" value="UniProtKB-KW"/>
</dbReference>
<dbReference type="STRING" id="1619013.UT41_C0001G0214"/>
<dbReference type="EMBL" id="LBWR01000001">
    <property type="protein sequence ID" value="KKR12670.1"/>
    <property type="molecule type" value="Genomic_DNA"/>
</dbReference>
<keyword evidence="6" id="KW-0406">Ion transport</keyword>
<reference evidence="10 11" key="1">
    <citation type="journal article" date="2015" name="Nature">
        <title>rRNA introns, odd ribosomes, and small enigmatic genomes across a large radiation of phyla.</title>
        <authorList>
            <person name="Brown C.T."/>
            <person name="Hug L.A."/>
            <person name="Thomas B.C."/>
            <person name="Sharon I."/>
            <person name="Castelle C.J."/>
            <person name="Singh A."/>
            <person name="Wilkins M.J."/>
            <person name="Williams K.H."/>
            <person name="Banfield J.F."/>
        </authorList>
    </citation>
    <scope>NUCLEOTIDE SEQUENCE [LARGE SCALE GENOMIC DNA]</scope>
</reference>
<evidence type="ECO:0000256" key="6">
    <source>
        <dbReference type="ARBA" id="ARBA00023065"/>
    </source>
</evidence>
<dbReference type="PANTHER" id="PTHR11693:SF22">
    <property type="entry name" value="ATP SYNTHASE SUBUNIT GAMMA, MITOCHONDRIAL"/>
    <property type="match status" value="1"/>
</dbReference>
<evidence type="ECO:0000256" key="5">
    <source>
        <dbReference type="ARBA" id="ARBA00022781"/>
    </source>
</evidence>
<name>A0A0G0QQM1_9BACT</name>
<comment type="similarity">
    <text evidence="3">Belongs to the ATPase gamma chain family.</text>
</comment>
<protein>
    <submittedName>
        <fullName evidence="10">ATP synthase gamma chain</fullName>
    </submittedName>
</protein>
<dbReference type="Proteomes" id="UP000034665">
    <property type="component" value="Unassembled WGS sequence"/>
</dbReference>
<comment type="caution">
    <text evidence="10">The sequence shown here is derived from an EMBL/GenBank/DDBJ whole genome shotgun (WGS) entry which is preliminary data.</text>
</comment>
<proteinExistence type="inferred from homology"/>
<sequence>MEMVSAAKMRRAVSSVLGVRPYAHNAWHILTNLARAFETYQENRYLVVRDVKRVLIVVVSSDRGLCGSFNTQIAKKIRDMVAHPNKLTVRRVGRKHVESTVHEDAVAIDFITVGKKGELMVRKLKKEIIAAFPNGAQFSVLGDIKPLSSIVMEEYAAQRYDKVVVAYTDYVSAVTQQTRIRQILPISKIDIEEQIAEIDMLAKEYGIEETKMEYKVEPSPAELMEFLIPRLIAMQLFHAILESQASEHAARMVAMRNATDAAAEMSEDLTLRYNQIRQGKITQEIAEISAGSAALGN</sequence>
<organism evidence="10 11">
    <name type="scientific">Candidatus Wolfebacteria bacterium GW2011_GWC2_39_22</name>
    <dbReference type="NCBI Taxonomy" id="1619013"/>
    <lineage>
        <taxon>Bacteria</taxon>
        <taxon>Candidatus Wolfeibacteriota</taxon>
    </lineage>
</organism>
<dbReference type="PRINTS" id="PR00126">
    <property type="entry name" value="ATPASEGAMMA"/>
</dbReference>
<comment type="function">
    <text evidence="1">Produces ATP from ADP in the presence of a proton gradient across the membrane. The gamma chain is believed to be important in regulating ATPase activity and the flow of protons through the CF(0) complex.</text>
</comment>
<dbReference type="InterPro" id="IPR000131">
    <property type="entry name" value="ATP_synth_F1_gsu"/>
</dbReference>
<evidence type="ECO:0000256" key="3">
    <source>
        <dbReference type="ARBA" id="ARBA00007681"/>
    </source>
</evidence>
<dbReference type="Gene3D" id="3.40.1380.10">
    <property type="match status" value="1"/>
</dbReference>
<dbReference type="SUPFAM" id="SSF52943">
    <property type="entry name" value="ATP synthase (F1-ATPase), gamma subunit"/>
    <property type="match status" value="1"/>
</dbReference>
<keyword evidence="8" id="KW-0139">CF(1)</keyword>
<comment type="subcellular location">
    <subcellularLocation>
        <location evidence="2">Membrane</location>
        <topology evidence="2">Peripheral membrane protein</topology>
    </subcellularLocation>
</comment>
<evidence type="ECO:0000256" key="1">
    <source>
        <dbReference type="ARBA" id="ARBA00003456"/>
    </source>
</evidence>
<keyword evidence="7" id="KW-0472">Membrane</keyword>
<evidence type="ECO:0000313" key="11">
    <source>
        <dbReference type="Proteomes" id="UP000034665"/>
    </source>
</evidence>
<dbReference type="PATRIC" id="fig|1619013.3.peg.221"/>
<keyword evidence="5" id="KW-0375">Hydrogen ion transport</keyword>
<evidence type="ECO:0000256" key="4">
    <source>
        <dbReference type="ARBA" id="ARBA00022448"/>
    </source>
</evidence>
<dbReference type="PANTHER" id="PTHR11693">
    <property type="entry name" value="ATP SYNTHASE GAMMA CHAIN"/>
    <property type="match status" value="1"/>
</dbReference>
<evidence type="ECO:0000256" key="9">
    <source>
        <dbReference type="ARBA" id="ARBA00023310"/>
    </source>
</evidence>
<evidence type="ECO:0000313" key="10">
    <source>
        <dbReference type="EMBL" id="KKR12670.1"/>
    </source>
</evidence>
<evidence type="ECO:0000256" key="7">
    <source>
        <dbReference type="ARBA" id="ARBA00023136"/>
    </source>
</evidence>
<dbReference type="GO" id="GO:0046933">
    <property type="term" value="F:proton-transporting ATP synthase activity, rotational mechanism"/>
    <property type="evidence" value="ECO:0007669"/>
    <property type="project" value="InterPro"/>
</dbReference>